<sequence length="182" mass="20574">MAVVKAEPKPAYLDLDNAVEVEDKLTRALDAVQAHGDRLKEKTEAGEQLTTEDVNHLESLIKKLKMIEKRQTTLHDYVDADVKKKEEGNIVAAAARLARRNEAMKITKEKAAKPVLMQELRDMNQIEMDSDDKEKRWKEANAPKRITPSGGLIGFKIADDLLTKEYKEENEGLTQIGSNYNK</sequence>
<proteinExistence type="predicted"/>
<dbReference type="Proteomes" id="UP001497392">
    <property type="component" value="Unassembled WGS sequence"/>
</dbReference>
<organism evidence="1 2">
    <name type="scientific">Coccomyxa viridis</name>
    <dbReference type="NCBI Taxonomy" id="1274662"/>
    <lineage>
        <taxon>Eukaryota</taxon>
        <taxon>Viridiplantae</taxon>
        <taxon>Chlorophyta</taxon>
        <taxon>core chlorophytes</taxon>
        <taxon>Trebouxiophyceae</taxon>
        <taxon>Trebouxiophyceae incertae sedis</taxon>
        <taxon>Coccomyxaceae</taxon>
        <taxon>Coccomyxa</taxon>
    </lineage>
</organism>
<dbReference type="EMBL" id="CAXHTA020000005">
    <property type="protein sequence ID" value="CAL5221468.1"/>
    <property type="molecule type" value="Genomic_DNA"/>
</dbReference>
<accession>A0ABP1FNB9</accession>
<reference evidence="1 2" key="1">
    <citation type="submission" date="2024-06" db="EMBL/GenBank/DDBJ databases">
        <authorList>
            <person name="Kraege A."/>
            <person name="Thomma B."/>
        </authorList>
    </citation>
    <scope>NUCLEOTIDE SEQUENCE [LARGE SCALE GENOMIC DNA]</scope>
</reference>
<gene>
    <name evidence="1" type="primary">g3664</name>
    <name evidence="1" type="ORF">VP750_LOCUS3127</name>
</gene>
<keyword evidence="2" id="KW-1185">Reference proteome</keyword>
<name>A0ABP1FNB9_9CHLO</name>
<protein>
    <submittedName>
        <fullName evidence="1">G3664 protein</fullName>
    </submittedName>
</protein>
<evidence type="ECO:0000313" key="1">
    <source>
        <dbReference type="EMBL" id="CAL5221468.1"/>
    </source>
</evidence>
<comment type="caution">
    <text evidence="1">The sequence shown here is derived from an EMBL/GenBank/DDBJ whole genome shotgun (WGS) entry which is preliminary data.</text>
</comment>
<evidence type="ECO:0000313" key="2">
    <source>
        <dbReference type="Proteomes" id="UP001497392"/>
    </source>
</evidence>